<dbReference type="EMBL" id="UINC01029438">
    <property type="protein sequence ID" value="SVB12155.1"/>
    <property type="molecule type" value="Genomic_DNA"/>
</dbReference>
<evidence type="ECO:0000313" key="1">
    <source>
        <dbReference type="EMBL" id="SVB12155.1"/>
    </source>
</evidence>
<sequence length="143" mass="15511">VFALLDRKSGAYNQVMDKHDTFAKEPSVNITDYAHDLITVPRAHVRMVFSQDAKGVSLTHEGHDLVRCPLTRSGMAAAGFMSEAMGVELPALGESVPIRVSTGVLFRVIAIAELDYEITESGILLHRFLEEAELQRGGAGGSE</sequence>
<protein>
    <submittedName>
        <fullName evidence="1">Uncharacterized protein</fullName>
    </submittedName>
</protein>
<feature type="non-terminal residue" evidence="1">
    <location>
        <position position="1"/>
    </location>
</feature>
<name>A0A382BEB1_9ZZZZ</name>
<gene>
    <name evidence="1" type="ORF">METZ01_LOCUS165009</name>
</gene>
<accession>A0A382BEB1</accession>
<proteinExistence type="predicted"/>
<dbReference type="AlphaFoldDB" id="A0A382BEB1"/>
<reference evidence="1" key="1">
    <citation type="submission" date="2018-05" db="EMBL/GenBank/DDBJ databases">
        <authorList>
            <person name="Lanie J.A."/>
            <person name="Ng W.-L."/>
            <person name="Kazmierczak K.M."/>
            <person name="Andrzejewski T.M."/>
            <person name="Davidsen T.M."/>
            <person name="Wayne K.J."/>
            <person name="Tettelin H."/>
            <person name="Glass J.I."/>
            <person name="Rusch D."/>
            <person name="Podicherti R."/>
            <person name="Tsui H.-C.T."/>
            <person name="Winkler M.E."/>
        </authorList>
    </citation>
    <scope>NUCLEOTIDE SEQUENCE</scope>
</reference>
<organism evidence="1">
    <name type="scientific">marine metagenome</name>
    <dbReference type="NCBI Taxonomy" id="408172"/>
    <lineage>
        <taxon>unclassified sequences</taxon>
        <taxon>metagenomes</taxon>
        <taxon>ecological metagenomes</taxon>
    </lineage>
</organism>